<evidence type="ECO:0000256" key="1">
    <source>
        <dbReference type="ARBA" id="ARBA00000085"/>
    </source>
</evidence>
<dbReference type="PROSITE" id="PS50112">
    <property type="entry name" value="PAS"/>
    <property type="match status" value="1"/>
</dbReference>
<evidence type="ECO:0000259" key="7">
    <source>
        <dbReference type="PROSITE" id="PS50109"/>
    </source>
</evidence>
<evidence type="ECO:0000256" key="6">
    <source>
        <dbReference type="SAM" id="Phobius"/>
    </source>
</evidence>
<dbReference type="EC" id="2.7.13.3" evidence="2"/>
<sequence length="446" mass="49608">MQNPGYDSALTQHQDTFAQRMGEATRTVRGTLFSGIIGGTLVLAALGAWTGWRTIRTINQSERSLIEGRRRFRDVAECAADWFWETDPNHRFVYLSNRLKDILGLEPERYIGLTRAEANDASEVDREWQQLHKIMDERLPFREFEYDRFDGVRSRRVRISGKPFFDLEGRFCGYRGAGQGVTAARDAAAKLREAKETAEAASRSKSEFLANMSHELRTPLNAVIGFSEVMRDRLLGPLDVRYAAYAGDINRSGQHLLQVINDILDLSRIEAGRLELQRERVNLRDETQNAVRLLGETAAAAGVELCNHVDVRLPEVFVDPKRLRQILLNLVGNAIKFSNTGGHVTVGAEVVDGLVMLRVSDEGVGIPEDQLARVLEPFGQADQSLSRPHDGVGLGLALVQRFAQLHGGRVEVSSRVGEGTTVTVVLVSDSDQEEQSSLKAGNECLR</sequence>
<dbReference type="CDD" id="cd16922">
    <property type="entry name" value="HATPase_EvgS-ArcB-TorS-like"/>
    <property type="match status" value="1"/>
</dbReference>
<dbReference type="InterPro" id="IPR004358">
    <property type="entry name" value="Sig_transdc_His_kin-like_C"/>
</dbReference>
<gene>
    <name evidence="9" type="ORF">CKO28_22655</name>
</gene>
<dbReference type="InterPro" id="IPR003661">
    <property type="entry name" value="HisK_dim/P_dom"/>
</dbReference>
<dbReference type="Gene3D" id="1.10.287.130">
    <property type="match status" value="1"/>
</dbReference>
<keyword evidence="6" id="KW-0812">Transmembrane</keyword>
<dbReference type="NCBIfam" id="TIGR00229">
    <property type="entry name" value="sensory_box"/>
    <property type="match status" value="1"/>
</dbReference>
<evidence type="ECO:0000256" key="4">
    <source>
        <dbReference type="ARBA" id="ARBA00022679"/>
    </source>
</evidence>
<evidence type="ECO:0000256" key="3">
    <source>
        <dbReference type="ARBA" id="ARBA00022553"/>
    </source>
</evidence>
<dbReference type="SUPFAM" id="SSF55785">
    <property type="entry name" value="PYP-like sensor domain (PAS domain)"/>
    <property type="match status" value="1"/>
</dbReference>
<feature type="transmembrane region" description="Helical" evidence="6">
    <location>
        <begin position="30"/>
        <end position="52"/>
    </location>
</feature>
<dbReference type="InterPro" id="IPR036890">
    <property type="entry name" value="HATPase_C_sf"/>
</dbReference>
<keyword evidence="6" id="KW-1133">Transmembrane helix</keyword>
<dbReference type="Pfam" id="PF00512">
    <property type="entry name" value="HisKA"/>
    <property type="match status" value="1"/>
</dbReference>
<dbReference type="InterPro" id="IPR036097">
    <property type="entry name" value="HisK_dim/P_sf"/>
</dbReference>
<dbReference type="InterPro" id="IPR003594">
    <property type="entry name" value="HATPase_dom"/>
</dbReference>
<evidence type="ECO:0000313" key="9">
    <source>
        <dbReference type="EMBL" id="MBK1670822.1"/>
    </source>
</evidence>
<protein>
    <recommendedName>
        <fullName evidence="2">histidine kinase</fullName>
        <ecNumber evidence="2">2.7.13.3</ecNumber>
    </recommendedName>
</protein>
<dbReference type="SMART" id="SM00388">
    <property type="entry name" value="HisKA"/>
    <property type="match status" value="1"/>
</dbReference>
<dbReference type="Proteomes" id="UP001296873">
    <property type="component" value="Unassembled WGS sequence"/>
</dbReference>
<dbReference type="SMART" id="SM00387">
    <property type="entry name" value="HATPase_c"/>
    <property type="match status" value="1"/>
</dbReference>
<keyword evidence="3" id="KW-0597">Phosphoprotein</keyword>
<dbReference type="EMBL" id="NRRL01000120">
    <property type="protein sequence ID" value="MBK1670822.1"/>
    <property type="molecule type" value="Genomic_DNA"/>
</dbReference>
<keyword evidence="6" id="KW-0472">Membrane</keyword>
<dbReference type="Gene3D" id="3.30.450.20">
    <property type="entry name" value="PAS domain"/>
    <property type="match status" value="1"/>
</dbReference>
<keyword evidence="5" id="KW-0418">Kinase</keyword>
<evidence type="ECO:0000256" key="2">
    <source>
        <dbReference type="ARBA" id="ARBA00012438"/>
    </source>
</evidence>
<organism evidence="9 10">
    <name type="scientific">Rhodovibrio sodomensis</name>
    <dbReference type="NCBI Taxonomy" id="1088"/>
    <lineage>
        <taxon>Bacteria</taxon>
        <taxon>Pseudomonadati</taxon>
        <taxon>Pseudomonadota</taxon>
        <taxon>Alphaproteobacteria</taxon>
        <taxon>Rhodospirillales</taxon>
        <taxon>Rhodovibrionaceae</taxon>
        <taxon>Rhodovibrio</taxon>
    </lineage>
</organism>
<evidence type="ECO:0000256" key="5">
    <source>
        <dbReference type="ARBA" id="ARBA00022777"/>
    </source>
</evidence>
<dbReference type="PANTHER" id="PTHR43047">
    <property type="entry name" value="TWO-COMPONENT HISTIDINE PROTEIN KINASE"/>
    <property type="match status" value="1"/>
</dbReference>
<dbReference type="Pfam" id="PF02518">
    <property type="entry name" value="HATPase_c"/>
    <property type="match status" value="1"/>
</dbReference>
<dbReference type="CDD" id="cd00082">
    <property type="entry name" value="HisKA"/>
    <property type="match status" value="1"/>
</dbReference>
<dbReference type="PRINTS" id="PR00344">
    <property type="entry name" value="BCTRLSENSOR"/>
</dbReference>
<dbReference type="SUPFAM" id="SSF55874">
    <property type="entry name" value="ATPase domain of HSP90 chaperone/DNA topoisomerase II/histidine kinase"/>
    <property type="match status" value="1"/>
</dbReference>
<reference evidence="9 10" key="1">
    <citation type="journal article" date="2020" name="Microorganisms">
        <title>Osmotic Adaptation and Compatible Solute Biosynthesis of Phototrophic Bacteria as Revealed from Genome Analyses.</title>
        <authorList>
            <person name="Imhoff J.F."/>
            <person name="Rahn T."/>
            <person name="Kunzel S."/>
            <person name="Keller A."/>
            <person name="Neulinger S.C."/>
        </authorList>
    </citation>
    <scope>NUCLEOTIDE SEQUENCE [LARGE SCALE GENOMIC DNA]</scope>
    <source>
        <strain evidence="9 10">DSM 9895</strain>
    </source>
</reference>
<keyword evidence="10" id="KW-1185">Reference proteome</keyword>
<evidence type="ECO:0000313" key="10">
    <source>
        <dbReference type="Proteomes" id="UP001296873"/>
    </source>
</evidence>
<evidence type="ECO:0000259" key="8">
    <source>
        <dbReference type="PROSITE" id="PS50112"/>
    </source>
</evidence>
<dbReference type="CDD" id="cd00130">
    <property type="entry name" value="PAS"/>
    <property type="match status" value="1"/>
</dbReference>
<comment type="catalytic activity">
    <reaction evidence="1">
        <text>ATP + protein L-histidine = ADP + protein N-phospho-L-histidine.</text>
        <dbReference type="EC" id="2.7.13.3"/>
    </reaction>
</comment>
<proteinExistence type="predicted"/>
<dbReference type="InterPro" id="IPR035965">
    <property type="entry name" value="PAS-like_dom_sf"/>
</dbReference>
<dbReference type="PROSITE" id="PS50109">
    <property type="entry name" value="HIS_KIN"/>
    <property type="match status" value="1"/>
</dbReference>
<dbReference type="PANTHER" id="PTHR43047:SF72">
    <property type="entry name" value="OSMOSENSING HISTIDINE PROTEIN KINASE SLN1"/>
    <property type="match status" value="1"/>
</dbReference>
<keyword evidence="4" id="KW-0808">Transferase</keyword>
<dbReference type="InterPro" id="IPR005467">
    <property type="entry name" value="His_kinase_dom"/>
</dbReference>
<accession>A0ABS1DLK0</accession>
<dbReference type="InterPro" id="IPR000014">
    <property type="entry name" value="PAS"/>
</dbReference>
<dbReference type="Gene3D" id="3.30.565.10">
    <property type="entry name" value="Histidine kinase-like ATPase, C-terminal domain"/>
    <property type="match status" value="1"/>
</dbReference>
<feature type="domain" description="Histidine kinase" evidence="7">
    <location>
        <begin position="211"/>
        <end position="430"/>
    </location>
</feature>
<feature type="domain" description="PAS" evidence="8">
    <location>
        <begin position="68"/>
        <end position="112"/>
    </location>
</feature>
<comment type="caution">
    <text evidence="9">The sequence shown here is derived from an EMBL/GenBank/DDBJ whole genome shotgun (WGS) entry which is preliminary data.</text>
</comment>
<dbReference type="SUPFAM" id="SSF47384">
    <property type="entry name" value="Homodimeric domain of signal transducing histidine kinase"/>
    <property type="match status" value="1"/>
</dbReference>
<name>A0ABS1DLK0_9PROT</name>